<keyword evidence="2" id="KW-1185">Reference proteome</keyword>
<organism evidence="1 2">
    <name type="scientific">Trinickia dabaoshanensis</name>
    <dbReference type="NCBI Taxonomy" id="564714"/>
    <lineage>
        <taxon>Bacteria</taxon>
        <taxon>Pseudomonadati</taxon>
        <taxon>Pseudomonadota</taxon>
        <taxon>Betaproteobacteria</taxon>
        <taxon>Burkholderiales</taxon>
        <taxon>Burkholderiaceae</taxon>
        <taxon>Trinickia</taxon>
    </lineage>
</organism>
<dbReference type="Proteomes" id="UP000235616">
    <property type="component" value="Unassembled WGS sequence"/>
</dbReference>
<name>A0A2N7VB99_9BURK</name>
<dbReference type="EMBL" id="PNYA01000048">
    <property type="protein sequence ID" value="PMS14397.1"/>
    <property type="molecule type" value="Genomic_DNA"/>
</dbReference>
<accession>A0A2N7VB99</accession>
<gene>
    <name evidence="1" type="ORF">C0Z18_31845</name>
</gene>
<reference evidence="1 2" key="1">
    <citation type="submission" date="2018-01" db="EMBL/GenBank/DDBJ databases">
        <title>Whole genome analyses suggest that Burkholderia sensu lato contains two further novel genera in the rhizoxinica-symbiotica group Mycetohabitans gen. nov., and Trinickia gen. nov.: implications for the evolution of diazotrophy and nodulation in the Burkholderiaceae.</title>
        <authorList>
            <person name="Estrada-de los Santos P."/>
            <person name="Palmer M."/>
            <person name="Chavez-Ramirez B."/>
            <person name="Beukes C."/>
            <person name="Steenkamp E.T."/>
            <person name="Hirsch A.M."/>
            <person name="Manyaka P."/>
            <person name="Maluk M."/>
            <person name="Lafos M."/>
            <person name="Crook M."/>
            <person name="Gross E."/>
            <person name="Simon M.F."/>
            <person name="Bueno dos Reis Junior F."/>
            <person name="Poole P.S."/>
            <person name="Venter S.N."/>
            <person name="James E.K."/>
        </authorList>
    </citation>
    <scope>NUCLEOTIDE SEQUENCE [LARGE SCALE GENOMIC DNA]</scope>
    <source>
        <strain evidence="1 2">GIMN1.004</strain>
    </source>
</reference>
<protein>
    <submittedName>
        <fullName evidence="1">Uncharacterized protein</fullName>
    </submittedName>
</protein>
<evidence type="ECO:0000313" key="2">
    <source>
        <dbReference type="Proteomes" id="UP000235616"/>
    </source>
</evidence>
<sequence>MRVHVTAGIGSAVPTSIHGRVRQWRQHKTKKSERGCRLDTRHVCGRALGRCGQRIARRDERFSRFRNATRCVSA</sequence>
<dbReference type="AlphaFoldDB" id="A0A2N7VB99"/>
<comment type="caution">
    <text evidence="1">The sequence shown here is derived from an EMBL/GenBank/DDBJ whole genome shotgun (WGS) entry which is preliminary data.</text>
</comment>
<evidence type="ECO:0000313" key="1">
    <source>
        <dbReference type="EMBL" id="PMS14397.1"/>
    </source>
</evidence>
<proteinExistence type="predicted"/>